<comment type="caution">
    <text evidence="2">The sequence shown here is derived from an EMBL/GenBank/DDBJ whole genome shotgun (WGS) entry which is preliminary data.</text>
</comment>
<feature type="region of interest" description="Disordered" evidence="1">
    <location>
        <begin position="865"/>
        <end position="905"/>
    </location>
</feature>
<evidence type="ECO:0000313" key="2">
    <source>
        <dbReference type="EMBL" id="CAI2377913.1"/>
    </source>
</evidence>
<organism evidence="2 3">
    <name type="scientific">Euplotes crassus</name>
    <dbReference type="NCBI Taxonomy" id="5936"/>
    <lineage>
        <taxon>Eukaryota</taxon>
        <taxon>Sar</taxon>
        <taxon>Alveolata</taxon>
        <taxon>Ciliophora</taxon>
        <taxon>Intramacronucleata</taxon>
        <taxon>Spirotrichea</taxon>
        <taxon>Hypotrichia</taxon>
        <taxon>Euplotida</taxon>
        <taxon>Euplotidae</taxon>
        <taxon>Moneuplotes</taxon>
    </lineage>
</organism>
<sequence>MQSRKYSIPKKFKKPRKIKDRALDVGFNSKENKAVFYYNSNDDLQVKMVNSISNLNSLVGDYENLLHQDSRQQVVGEAQFKEMEEFIANGYYKIQNALFTSQKRIDELLEPLSDHKSYPGIPSNNKDTIDSVSRHLKNSLIDLQKVHTKQNMILGHFKDITGKFNSIANPKTTKDFGCQTDIETRESIFDPDIHPASTKVTEAKNEIVKDYMNEYKFKIFHLINNPLVVVDITSKNKLLEPFIYQEKKDIRDNSAYMYKIEGDLKTVNKKLEQIKIEVSKNNRKKAEESILPVSHLSVDSAQNEDLHSSMTSLPNIKSIPKHYNGFKSNESRTYALTSRKIVNNLAKDKDKFLDKLISNAEREKQGRNDPFLGPRPDRLHRRGDSLQFSDFRVKKSVIKGNIDSMKHFKRQKEVLPNISQIDKSVSSINLRPKYQRNQSVLRSLDRTIDNGKTALNIFNDPIISMKLTFPSFETIKPRLLKPFLELGSEEELRLRETFEKLNLYPEISQLIIDDLISKYCGVLDNADSYKSIVDICSTIFHYLDILYEIFVSYNIPYCTDINSMKKMSWPPFKRFCQDIGYEELGPYFFYISTIVDKTLSPDICGETLSEQQKWCLKRIEKSLHSEYQIKITFTNFIEALVRMSDHVCEIDQKLSDKIIGFIESATKDTQRSLVFSYKFYLFEKEFRVVIQKYTPVLLKIYHKELENRLINVDESEPGGRHCLMNFRILVSLLKKWQFCNEDIKETHNLTEEDLINENRENTPLIGDRDRKEPYSGTLRYSHIIELFYASLKHRNYLHLDRTLRNEGIGLSCFEFIDFVTFLGIYMWRVNEIYFDLEPYQALEKTFIKVKTSSIKYNIIQRSTPCSEFDSPYQNPTSKFPQEPPNLDPKPPKQDDFKQKTESSKSLFDRLKIQHQKKRNKLTD</sequence>
<feature type="compositionally biased region" description="Basic and acidic residues" evidence="1">
    <location>
        <begin position="889"/>
        <end position="905"/>
    </location>
</feature>
<name>A0AAD1XS84_EUPCR</name>
<accession>A0AAD1XS84</accession>
<dbReference type="EMBL" id="CAMPGE010019590">
    <property type="protein sequence ID" value="CAI2377913.1"/>
    <property type="molecule type" value="Genomic_DNA"/>
</dbReference>
<reference evidence="2" key="1">
    <citation type="submission" date="2023-07" db="EMBL/GenBank/DDBJ databases">
        <authorList>
            <consortium name="AG Swart"/>
            <person name="Singh M."/>
            <person name="Singh A."/>
            <person name="Seah K."/>
            <person name="Emmerich C."/>
        </authorList>
    </citation>
    <scope>NUCLEOTIDE SEQUENCE</scope>
    <source>
        <strain evidence="2">DP1</strain>
    </source>
</reference>
<dbReference type="Proteomes" id="UP001295684">
    <property type="component" value="Unassembled WGS sequence"/>
</dbReference>
<feature type="region of interest" description="Disordered" evidence="1">
    <location>
        <begin position="364"/>
        <end position="384"/>
    </location>
</feature>
<feature type="compositionally biased region" description="Polar residues" evidence="1">
    <location>
        <begin position="865"/>
        <end position="879"/>
    </location>
</feature>
<proteinExistence type="predicted"/>
<evidence type="ECO:0000313" key="3">
    <source>
        <dbReference type="Proteomes" id="UP001295684"/>
    </source>
</evidence>
<gene>
    <name evidence="2" type="ORF">ECRASSUSDP1_LOCUS19304</name>
</gene>
<dbReference type="AlphaFoldDB" id="A0AAD1XS84"/>
<evidence type="ECO:0000256" key="1">
    <source>
        <dbReference type="SAM" id="MobiDB-lite"/>
    </source>
</evidence>
<protein>
    <submittedName>
        <fullName evidence="2">Uncharacterized protein</fullName>
    </submittedName>
</protein>
<keyword evidence="3" id="KW-1185">Reference proteome</keyword>